<dbReference type="Gramene" id="OBART05G19970.1">
    <property type="protein sequence ID" value="OBART05G19970.1"/>
    <property type="gene ID" value="OBART05G19970"/>
</dbReference>
<proteinExistence type="predicted"/>
<evidence type="ECO:0000313" key="2">
    <source>
        <dbReference type="EnsemblPlants" id="OBART05G19970.1"/>
    </source>
</evidence>
<keyword evidence="3" id="KW-1185">Reference proteome</keyword>
<protein>
    <submittedName>
        <fullName evidence="2">Uncharacterized protein</fullName>
    </submittedName>
</protein>
<evidence type="ECO:0000256" key="1">
    <source>
        <dbReference type="SAM" id="MobiDB-lite"/>
    </source>
</evidence>
<dbReference type="PaxDb" id="65489-OBART05G19970.1"/>
<dbReference type="Proteomes" id="UP000026960">
    <property type="component" value="Chromosome 5"/>
</dbReference>
<reference evidence="2" key="1">
    <citation type="journal article" date="2009" name="Rice">
        <title>De Novo Next Generation Sequencing of Plant Genomes.</title>
        <authorList>
            <person name="Rounsley S."/>
            <person name="Marri P.R."/>
            <person name="Yu Y."/>
            <person name="He R."/>
            <person name="Sisneros N."/>
            <person name="Goicoechea J.L."/>
            <person name="Lee S.J."/>
            <person name="Angelova A."/>
            <person name="Kudrna D."/>
            <person name="Luo M."/>
            <person name="Affourtit J."/>
            <person name="Desany B."/>
            <person name="Knight J."/>
            <person name="Niazi F."/>
            <person name="Egholm M."/>
            <person name="Wing R.A."/>
        </authorList>
    </citation>
    <scope>NUCLEOTIDE SEQUENCE [LARGE SCALE GENOMIC DNA]</scope>
    <source>
        <strain evidence="2">cv. IRGC 105608</strain>
    </source>
</reference>
<evidence type="ECO:0000313" key="3">
    <source>
        <dbReference type="Proteomes" id="UP000026960"/>
    </source>
</evidence>
<dbReference type="HOGENOM" id="CLU_134063_1_0_1"/>
<reference evidence="2" key="2">
    <citation type="submission" date="2015-03" db="UniProtKB">
        <authorList>
            <consortium name="EnsemblPlants"/>
        </authorList>
    </citation>
    <scope>IDENTIFICATION</scope>
</reference>
<name>A0A0D3G8V7_9ORYZ</name>
<accession>A0A0D3G8V7</accession>
<dbReference type="AlphaFoldDB" id="A0A0D3G8V7"/>
<organism evidence="2">
    <name type="scientific">Oryza barthii</name>
    <dbReference type="NCBI Taxonomy" id="65489"/>
    <lineage>
        <taxon>Eukaryota</taxon>
        <taxon>Viridiplantae</taxon>
        <taxon>Streptophyta</taxon>
        <taxon>Embryophyta</taxon>
        <taxon>Tracheophyta</taxon>
        <taxon>Spermatophyta</taxon>
        <taxon>Magnoliopsida</taxon>
        <taxon>Liliopsida</taxon>
        <taxon>Poales</taxon>
        <taxon>Poaceae</taxon>
        <taxon>BOP clade</taxon>
        <taxon>Oryzoideae</taxon>
        <taxon>Oryzeae</taxon>
        <taxon>Oryzinae</taxon>
        <taxon>Oryza</taxon>
    </lineage>
</organism>
<feature type="region of interest" description="Disordered" evidence="1">
    <location>
        <begin position="47"/>
        <end position="89"/>
    </location>
</feature>
<sequence length="117" mass="13330">MVRWLKEAKEMEVLECMGQAARRPGSHGKDEAQRVWEAEMARQLKETEELQSWAATEAPTKSEEEKRKRVHRKLEKLHRPTSPATTPPVGSACCRFALHLLRPPSPLQCVDQGQTCL</sequence>
<dbReference type="EnsemblPlants" id="OBART05G19970.1">
    <property type="protein sequence ID" value="OBART05G19970.1"/>
    <property type="gene ID" value="OBART05G19970"/>
</dbReference>